<evidence type="ECO:0008006" key="6">
    <source>
        <dbReference type="Google" id="ProtNLM"/>
    </source>
</evidence>
<protein>
    <recommendedName>
        <fullName evidence="6">CCDC81-like prokaryotic HU domain-containing protein</fullName>
    </recommendedName>
</protein>
<organism evidence="4 5">
    <name type="scientific">Candidatus Odoribacter faecigallinarum</name>
    <dbReference type="NCBI Taxonomy" id="2838706"/>
    <lineage>
        <taxon>Bacteria</taxon>
        <taxon>Pseudomonadati</taxon>
        <taxon>Bacteroidota</taxon>
        <taxon>Bacteroidia</taxon>
        <taxon>Bacteroidales</taxon>
        <taxon>Odoribacteraceae</taxon>
        <taxon>Odoribacter</taxon>
    </lineage>
</organism>
<dbReference type="Pfam" id="PF18175">
    <property type="entry name" value="HU-CCDC81_bac_2"/>
    <property type="match status" value="1"/>
</dbReference>
<keyword evidence="1" id="KW-0472">Membrane</keyword>
<accession>A0A9D1UYU0</accession>
<dbReference type="AlphaFoldDB" id="A0A9D1UYU0"/>
<feature type="transmembrane region" description="Helical" evidence="1">
    <location>
        <begin position="172"/>
        <end position="189"/>
    </location>
</feature>
<comment type="caution">
    <text evidence="4">The sequence shown here is derived from an EMBL/GenBank/DDBJ whole genome shotgun (WGS) entry which is preliminary data.</text>
</comment>
<reference evidence="4" key="2">
    <citation type="submission" date="2021-04" db="EMBL/GenBank/DDBJ databases">
        <authorList>
            <person name="Gilroy R."/>
        </authorList>
    </citation>
    <scope>NUCLEOTIDE SEQUENCE</scope>
    <source>
        <strain evidence="4">23274</strain>
    </source>
</reference>
<reference evidence="4" key="1">
    <citation type="journal article" date="2021" name="PeerJ">
        <title>Extensive microbial diversity within the chicken gut microbiome revealed by metagenomics and culture.</title>
        <authorList>
            <person name="Gilroy R."/>
            <person name="Ravi A."/>
            <person name="Getino M."/>
            <person name="Pursley I."/>
            <person name="Horton D.L."/>
            <person name="Alikhan N.F."/>
            <person name="Baker D."/>
            <person name="Gharbi K."/>
            <person name="Hall N."/>
            <person name="Watson M."/>
            <person name="Adriaenssens E.M."/>
            <person name="Foster-Nyarko E."/>
            <person name="Jarju S."/>
            <person name="Secka A."/>
            <person name="Antonio M."/>
            <person name="Oren A."/>
            <person name="Chaudhuri R.R."/>
            <person name="La Ragione R."/>
            <person name="Hildebrand F."/>
            <person name="Pallen M.J."/>
        </authorList>
    </citation>
    <scope>NUCLEOTIDE SEQUENCE</scope>
    <source>
        <strain evidence="4">23274</strain>
    </source>
</reference>
<dbReference type="Pfam" id="PF18174">
    <property type="entry name" value="HU-CCDC81_bac_1"/>
    <property type="match status" value="1"/>
</dbReference>
<sequence length="246" mass="27655">MHKYIEYISDLLYLHDCVIIPDFGGFICNYTSAYLNPSNGMVCPPSKEVVFNRNLTHNDGLVAGWIAAQENISYEKAIERLSFFTEDIKIRLNQGQRVPFGNIGVFYTDRRFNILFECSGNNFLAETYGMESLALIPTAMPSTQPVQINVPQTAASQHTLSRDLSKRRFLQSLRYGVAAAVLAGIVIVSQTDFFHSPILNKKIQNSMTIQPDLSIFAEENGQAHCHHVISPDYDYVDYDPAADLGY</sequence>
<dbReference type="Proteomes" id="UP000824202">
    <property type="component" value="Unassembled WGS sequence"/>
</dbReference>
<evidence type="ECO:0000256" key="1">
    <source>
        <dbReference type="SAM" id="Phobius"/>
    </source>
</evidence>
<evidence type="ECO:0000313" key="4">
    <source>
        <dbReference type="EMBL" id="HIX02778.1"/>
    </source>
</evidence>
<name>A0A9D1UYU0_9BACT</name>
<gene>
    <name evidence="4" type="ORF">H9863_01515</name>
</gene>
<feature type="domain" description="CCDC81-like prokaryotic HU" evidence="2">
    <location>
        <begin position="1"/>
        <end position="59"/>
    </location>
</feature>
<evidence type="ECO:0000259" key="3">
    <source>
        <dbReference type="Pfam" id="PF18175"/>
    </source>
</evidence>
<dbReference type="InterPro" id="IPR040495">
    <property type="entry name" value="HU-CCDC81_bac_1"/>
</dbReference>
<evidence type="ECO:0000313" key="5">
    <source>
        <dbReference type="Proteomes" id="UP000824202"/>
    </source>
</evidence>
<keyword evidence="1" id="KW-0812">Transmembrane</keyword>
<proteinExistence type="predicted"/>
<feature type="domain" description="CCDC81-like prokaryotic HU" evidence="3">
    <location>
        <begin position="60"/>
        <end position="128"/>
    </location>
</feature>
<dbReference type="InterPro" id="IPR041268">
    <property type="entry name" value="HU-CCDC81_bac_2"/>
</dbReference>
<keyword evidence="1" id="KW-1133">Transmembrane helix</keyword>
<dbReference type="EMBL" id="DXFT01000026">
    <property type="protein sequence ID" value="HIX02778.1"/>
    <property type="molecule type" value="Genomic_DNA"/>
</dbReference>
<evidence type="ECO:0000259" key="2">
    <source>
        <dbReference type="Pfam" id="PF18174"/>
    </source>
</evidence>